<name>A0A225W745_9STRA</name>
<sequence>MQGGAKGYPGYVGLEVLLCFESLDAANFQDLNALMVGDVADCLPTLRQSVAPVSVAAEVNSIACQSELAALLSQFPLNRLAETMIN</sequence>
<dbReference type="EMBL" id="NBNE01001746">
    <property type="protein sequence ID" value="OWZ12807.1"/>
    <property type="molecule type" value="Genomic_DNA"/>
</dbReference>
<proteinExistence type="predicted"/>
<keyword evidence="2" id="KW-1185">Reference proteome</keyword>
<gene>
    <name evidence="1" type="ORF">PHMEG_00013972</name>
</gene>
<organism evidence="1 2">
    <name type="scientific">Phytophthora megakarya</name>
    <dbReference type="NCBI Taxonomy" id="4795"/>
    <lineage>
        <taxon>Eukaryota</taxon>
        <taxon>Sar</taxon>
        <taxon>Stramenopiles</taxon>
        <taxon>Oomycota</taxon>
        <taxon>Peronosporomycetes</taxon>
        <taxon>Peronosporales</taxon>
        <taxon>Peronosporaceae</taxon>
        <taxon>Phytophthora</taxon>
    </lineage>
</organism>
<dbReference type="AlphaFoldDB" id="A0A225W745"/>
<reference evidence="2" key="1">
    <citation type="submission" date="2017-03" db="EMBL/GenBank/DDBJ databases">
        <title>Phytopthora megakarya and P. palmivora, two closely related causual agents of cacao black pod achieved similar genome size and gene model numbers by different mechanisms.</title>
        <authorList>
            <person name="Ali S."/>
            <person name="Shao J."/>
            <person name="Larry D.J."/>
            <person name="Kronmiller B."/>
            <person name="Shen D."/>
            <person name="Strem M.D."/>
            <person name="Melnick R.L."/>
            <person name="Guiltinan M.J."/>
            <person name="Tyler B.M."/>
            <person name="Meinhardt L.W."/>
            <person name="Bailey B.A."/>
        </authorList>
    </citation>
    <scope>NUCLEOTIDE SEQUENCE [LARGE SCALE GENOMIC DNA]</scope>
    <source>
        <strain evidence="2">zdho120</strain>
    </source>
</reference>
<evidence type="ECO:0000313" key="2">
    <source>
        <dbReference type="Proteomes" id="UP000198211"/>
    </source>
</evidence>
<evidence type="ECO:0000313" key="1">
    <source>
        <dbReference type="EMBL" id="OWZ12807.1"/>
    </source>
</evidence>
<comment type="caution">
    <text evidence="1">The sequence shown here is derived from an EMBL/GenBank/DDBJ whole genome shotgun (WGS) entry which is preliminary data.</text>
</comment>
<accession>A0A225W745</accession>
<protein>
    <submittedName>
        <fullName evidence="1">Uncharacterized protein</fullName>
    </submittedName>
</protein>
<dbReference type="Proteomes" id="UP000198211">
    <property type="component" value="Unassembled WGS sequence"/>
</dbReference>